<proteinExistence type="predicted"/>
<dbReference type="Gene3D" id="3.30.70.1060">
    <property type="entry name" value="Dimeric alpha+beta barrel"/>
    <property type="match status" value="1"/>
</dbReference>
<evidence type="ECO:0008006" key="3">
    <source>
        <dbReference type="Google" id="ProtNLM"/>
    </source>
</evidence>
<dbReference type="AlphaFoldDB" id="A0A494W385"/>
<dbReference type="SUPFAM" id="SSF54909">
    <property type="entry name" value="Dimeric alpha+beta barrel"/>
    <property type="match status" value="1"/>
</dbReference>
<organism evidence="1 2">
    <name type="scientific">Mucilaginibacter celer</name>
    <dbReference type="NCBI Taxonomy" id="2305508"/>
    <lineage>
        <taxon>Bacteria</taxon>
        <taxon>Pseudomonadati</taxon>
        <taxon>Bacteroidota</taxon>
        <taxon>Sphingobacteriia</taxon>
        <taxon>Sphingobacteriales</taxon>
        <taxon>Sphingobacteriaceae</taxon>
        <taxon>Mucilaginibacter</taxon>
    </lineage>
</organism>
<keyword evidence="2" id="KW-1185">Reference proteome</keyword>
<protein>
    <recommendedName>
        <fullName evidence="3">Muconolactone isomerase domain-containing protein</fullName>
    </recommendedName>
</protein>
<dbReference type="EMBL" id="CP032869">
    <property type="protein sequence ID" value="AYL97975.1"/>
    <property type="molecule type" value="Genomic_DNA"/>
</dbReference>
<evidence type="ECO:0000313" key="2">
    <source>
        <dbReference type="Proteomes" id="UP000270046"/>
    </source>
</evidence>
<dbReference type="KEGG" id="muh:HYN43_022970"/>
<sequence length="136" mass="15310">MARLSGKIRCNFAYTIKHKIMENQKNNIPDFTTPTTKILAIGRWTEKGLNPETRLPVMTKEVPATVRLYLTGAIEMWYVKPDLSGVVFIMNVADVDTAHQLLEKLPLGQAGMMEFDYTPLGPITPLRFLLSEEDAA</sequence>
<dbReference type="Proteomes" id="UP000270046">
    <property type="component" value="Chromosome"/>
</dbReference>
<dbReference type="OrthoDB" id="797195at2"/>
<reference evidence="1 2" key="1">
    <citation type="submission" date="2018-10" db="EMBL/GenBank/DDBJ databases">
        <title>Genome sequencing of Mucilaginibacter sp. HYN0043.</title>
        <authorList>
            <person name="Kim M."/>
            <person name="Yi H."/>
        </authorList>
    </citation>
    <scope>NUCLEOTIDE SEQUENCE [LARGE SCALE GENOMIC DNA]</scope>
    <source>
        <strain evidence="1 2">HYN0043</strain>
    </source>
</reference>
<dbReference type="InterPro" id="IPR011008">
    <property type="entry name" value="Dimeric_a/b-barrel"/>
</dbReference>
<evidence type="ECO:0000313" key="1">
    <source>
        <dbReference type="EMBL" id="AYL97975.1"/>
    </source>
</evidence>
<accession>A0A494W385</accession>
<gene>
    <name evidence="1" type="ORF">HYN43_022970</name>
</gene>
<name>A0A494W385_9SPHI</name>